<comment type="caution">
    <text evidence="1">The sequence shown here is derived from an EMBL/GenBank/DDBJ whole genome shotgun (WGS) entry which is preliminary data.</text>
</comment>
<dbReference type="STRING" id="61395.A0A1Y1WMN8"/>
<evidence type="ECO:0008006" key="3">
    <source>
        <dbReference type="Google" id="ProtNLM"/>
    </source>
</evidence>
<reference evidence="1 2" key="1">
    <citation type="submission" date="2016-07" db="EMBL/GenBank/DDBJ databases">
        <title>Pervasive Adenine N6-methylation of Active Genes in Fungi.</title>
        <authorList>
            <consortium name="DOE Joint Genome Institute"/>
            <person name="Mondo S.J."/>
            <person name="Dannebaum R.O."/>
            <person name="Kuo R.C."/>
            <person name="Labutti K."/>
            <person name="Haridas S."/>
            <person name="Kuo A."/>
            <person name="Salamov A."/>
            <person name="Ahrendt S.R."/>
            <person name="Lipzen A."/>
            <person name="Sullivan W."/>
            <person name="Andreopoulos W.B."/>
            <person name="Clum A."/>
            <person name="Lindquist E."/>
            <person name="Daum C."/>
            <person name="Ramamoorthy G.K."/>
            <person name="Gryganskyi A."/>
            <person name="Culley D."/>
            <person name="Magnuson J.K."/>
            <person name="James T.Y."/>
            <person name="O'Malley M.A."/>
            <person name="Stajich J.E."/>
            <person name="Spatafora J.W."/>
            <person name="Visel A."/>
            <person name="Grigoriev I.V."/>
        </authorList>
    </citation>
    <scope>NUCLEOTIDE SEQUENCE [LARGE SCALE GENOMIC DNA]</scope>
    <source>
        <strain evidence="1 2">ATCC 12442</strain>
    </source>
</reference>
<dbReference type="GeneID" id="63801932"/>
<evidence type="ECO:0000313" key="1">
    <source>
        <dbReference type="EMBL" id="ORX74742.1"/>
    </source>
</evidence>
<dbReference type="AlphaFoldDB" id="A0A1Y1WMN8"/>
<dbReference type="EMBL" id="MCFD01000001">
    <property type="protein sequence ID" value="ORX74742.1"/>
    <property type="molecule type" value="Genomic_DNA"/>
</dbReference>
<dbReference type="SUPFAM" id="SSF53335">
    <property type="entry name" value="S-adenosyl-L-methionine-dependent methyltransferases"/>
    <property type="match status" value="1"/>
</dbReference>
<proteinExistence type="predicted"/>
<sequence>MYILSSLGSAWSSTYDWAFSKIWLGESTRNDIKADPYRRQIWPDYPWQGSGDRAWLRLLAQAPTAPHRHFRPAAYRPQANHLLHGARAQPVPLQGPSRPTPRNVGSPWSYDRGGVPFNIVRGTLDDENEIPKFIRDEAPYDSIVTSFALCTVGCPQTTLDNIFSLLKPGGTYYFIEHVRQTDKADRTVKVGMDMNARAWAIVQDWITPVWAVVGPWVPAQSADRLSRSLP</sequence>
<keyword evidence="2" id="KW-1185">Reference proteome</keyword>
<dbReference type="RefSeq" id="XP_040747953.1">
    <property type="nucleotide sequence ID" value="XM_040885284.1"/>
</dbReference>
<name>A0A1Y1WMN8_9FUNG</name>
<evidence type="ECO:0000313" key="2">
    <source>
        <dbReference type="Proteomes" id="UP000193922"/>
    </source>
</evidence>
<organism evidence="1 2">
    <name type="scientific">Linderina pennispora</name>
    <dbReference type="NCBI Taxonomy" id="61395"/>
    <lineage>
        <taxon>Eukaryota</taxon>
        <taxon>Fungi</taxon>
        <taxon>Fungi incertae sedis</taxon>
        <taxon>Zoopagomycota</taxon>
        <taxon>Kickxellomycotina</taxon>
        <taxon>Kickxellomycetes</taxon>
        <taxon>Kickxellales</taxon>
        <taxon>Kickxellaceae</taxon>
        <taxon>Linderina</taxon>
    </lineage>
</organism>
<dbReference type="Proteomes" id="UP000193922">
    <property type="component" value="Unassembled WGS sequence"/>
</dbReference>
<protein>
    <recommendedName>
        <fullName evidence="3">Methyltransferase type 11 domain-containing protein</fullName>
    </recommendedName>
</protein>
<accession>A0A1Y1WMN8</accession>
<gene>
    <name evidence="1" type="ORF">DL89DRAFT_254529</name>
</gene>
<dbReference type="Gene3D" id="3.40.50.150">
    <property type="entry name" value="Vaccinia Virus protein VP39"/>
    <property type="match status" value="1"/>
</dbReference>
<dbReference type="InterPro" id="IPR029063">
    <property type="entry name" value="SAM-dependent_MTases_sf"/>
</dbReference>
<dbReference type="OrthoDB" id="10254945at2759"/>